<protein>
    <recommendedName>
        <fullName evidence="4">PrgI family protein</fullName>
    </recommendedName>
</protein>
<reference evidence="2 3" key="1">
    <citation type="submission" date="2019-07" db="EMBL/GenBank/DDBJ databases">
        <title>Criibacterium bergeronii gen. nov., sp. nov. isolated from human clinical samples.</title>
        <authorList>
            <person name="Maheux A.F."/>
            <person name="Boudreau D.K."/>
            <person name="Berube E."/>
            <person name="Brodeur S."/>
            <person name="Bernard K.A."/>
            <person name="Abed J.Y."/>
            <person name="Ducrey E."/>
            <person name="Guay E.F."/>
            <person name="Raymond F."/>
            <person name="Corbeil J."/>
            <person name="Domingo M.-C."/>
            <person name="Roy P.H."/>
            <person name="Boissinot M."/>
            <person name="Tocheva E.I."/>
            <person name="Omar R.F."/>
        </authorList>
    </citation>
    <scope>NUCLEOTIDE SEQUENCE [LARGE SCALE GENOMIC DNA]</scope>
    <source>
        <strain evidence="2 3">CCRI-24246</strain>
    </source>
</reference>
<proteinExistence type="predicted"/>
<dbReference type="AlphaFoldDB" id="A0A552VC57"/>
<keyword evidence="1" id="KW-1133">Transmembrane helix</keyword>
<evidence type="ECO:0000313" key="3">
    <source>
        <dbReference type="Proteomes" id="UP000319424"/>
    </source>
</evidence>
<evidence type="ECO:0008006" key="4">
    <source>
        <dbReference type="Google" id="ProtNLM"/>
    </source>
</evidence>
<gene>
    <name evidence="2" type="ORF">FL857_03470</name>
</gene>
<feature type="transmembrane region" description="Helical" evidence="1">
    <location>
        <begin position="59"/>
        <end position="75"/>
    </location>
</feature>
<keyword evidence="1" id="KW-0472">Membrane</keyword>
<keyword evidence="1" id="KW-0812">Transmembrane</keyword>
<comment type="caution">
    <text evidence="2">The sequence shown here is derived from an EMBL/GenBank/DDBJ whole genome shotgun (WGS) entry which is preliminary data.</text>
</comment>
<feature type="transmembrane region" description="Helical" evidence="1">
    <location>
        <begin position="31"/>
        <end position="53"/>
    </location>
</feature>
<dbReference type="OrthoDB" id="1848927at2"/>
<accession>A0A552VC57</accession>
<evidence type="ECO:0000313" key="2">
    <source>
        <dbReference type="EMBL" id="TRW28064.1"/>
    </source>
</evidence>
<organism evidence="2 3">
    <name type="scientific">Criibacterium bergeronii</name>
    <dbReference type="NCBI Taxonomy" id="1871336"/>
    <lineage>
        <taxon>Bacteria</taxon>
        <taxon>Bacillati</taxon>
        <taxon>Bacillota</taxon>
        <taxon>Clostridia</taxon>
        <taxon>Peptostreptococcales</taxon>
        <taxon>Filifactoraceae</taxon>
        <taxon>Criibacterium</taxon>
    </lineage>
</organism>
<name>A0A552VC57_9FIRM</name>
<sequence>MQENQEKIKLYIPQGLNTNKELFKGIDQKSLITMAIIFIGLNIPNVLLSIFIIKKPLFTVFYLSICFMLSAMLVVKDSSGVNVLDILGFFIRFLKTQKRYEYLQKDEWR</sequence>
<evidence type="ECO:0000256" key="1">
    <source>
        <dbReference type="SAM" id="Phobius"/>
    </source>
</evidence>
<dbReference type="EMBL" id="VJXW01000003">
    <property type="protein sequence ID" value="TRW28064.1"/>
    <property type="molecule type" value="Genomic_DNA"/>
</dbReference>
<dbReference type="RefSeq" id="WP_144015741.1">
    <property type="nucleotide sequence ID" value="NZ_VJXW01000003.1"/>
</dbReference>
<dbReference type="Proteomes" id="UP000319424">
    <property type="component" value="Unassembled WGS sequence"/>
</dbReference>